<sequence>AHQQYYCQARREVVRTSNNSVGSSGKTGSVSAAGTGTTITVGSSISPNGQIPNKRRRVLQPSPVIANDQPQLRQTNAQSNESSNASSASGSGDEGETGKLGMSPTKTEVASITNSQKEQRVISTVHNDTENAPSIAWDESCSAAELRCSVCGYVGQTHRGMKMHKKLHECDDDALRESRTSRKRRDKLMTLDEQCNVDSTIHRRTIGSSPSDYPGDRPQKREDSIRSLEETIKSEAT</sequence>
<proteinExistence type="predicted"/>
<feature type="compositionally biased region" description="Low complexity" evidence="1">
    <location>
        <begin position="76"/>
        <end position="91"/>
    </location>
</feature>
<gene>
    <name evidence="2" type="ORF">EG68_11383</name>
</gene>
<reference evidence="2" key="1">
    <citation type="submission" date="2019-07" db="EMBL/GenBank/DDBJ databases">
        <title>Annotation for the trematode Paragonimus miyazaki's.</title>
        <authorList>
            <person name="Choi Y.-J."/>
        </authorList>
    </citation>
    <scope>NUCLEOTIDE SEQUENCE</scope>
    <source>
        <strain evidence="2">Japan</strain>
    </source>
</reference>
<feature type="compositionally biased region" description="Low complexity" evidence="1">
    <location>
        <begin position="16"/>
        <end position="46"/>
    </location>
</feature>
<evidence type="ECO:0000313" key="2">
    <source>
        <dbReference type="EMBL" id="KAF7236166.1"/>
    </source>
</evidence>
<feature type="region of interest" description="Disordered" evidence="1">
    <location>
        <begin position="1"/>
        <end position="120"/>
    </location>
</feature>
<protein>
    <submittedName>
        <fullName evidence="2">Uncharacterized protein</fullName>
    </submittedName>
</protein>
<comment type="caution">
    <text evidence="2">The sequence shown here is derived from an EMBL/GenBank/DDBJ whole genome shotgun (WGS) entry which is preliminary data.</text>
</comment>
<keyword evidence="3" id="KW-1185">Reference proteome</keyword>
<dbReference type="EMBL" id="JTDE01007914">
    <property type="protein sequence ID" value="KAF7236166.1"/>
    <property type="molecule type" value="Genomic_DNA"/>
</dbReference>
<organism evidence="2 3">
    <name type="scientific">Paragonimus skrjabini miyazakii</name>
    <dbReference type="NCBI Taxonomy" id="59628"/>
    <lineage>
        <taxon>Eukaryota</taxon>
        <taxon>Metazoa</taxon>
        <taxon>Spiralia</taxon>
        <taxon>Lophotrochozoa</taxon>
        <taxon>Platyhelminthes</taxon>
        <taxon>Trematoda</taxon>
        <taxon>Digenea</taxon>
        <taxon>Plagiorchiida</taxon>
        <taxon>Troglotremata</taxon>
        <taxon>Troglotrematidae</taxon>
        <taxon>Paragonimus</taxon>
    </lineage>
</organism>
<name>A0A8S9YQE6_9TREM</name>
<feature type="compositionally biased region" description="Basic and acidic residues" evidence="1">
    <location>
        <begin position="214"/>
        <end position="237"/>
    </location>
</feature>
<evidence type="ECO:0000313" key="3">
    <source>
        <dbReference type="Proteomes" id="UP000822476"/>
    </source>
</evidence>
<accession>A0A8S9YQE6</accession>
<feature type="compositionally biased region" description="Polar residues" evidence="1">
    <location>
        <begin position="104"/>
        <end position="120"/>
    </location>
</feature>
<feature type="region of interest" description="Disordered" evidence="1">
    <location>
        <begin position="199"/>
        <end position="237"/>
    </location>
</feature>
<evidence type="ECO:0000256" key="1">
    <source>
        <dbReference type="SAM" id="MobiDB-lite"/>
    </source>
</evidence>
<dbReference type="AlphaFoldDB" id="A0A8S9YQE6"/>
<dbReference type="Proteomes" id="UP000822476">
    <property type="component" value="Unassembled WGS sequence"/>
</dbReference>
<feature type="non-terminal residue" evidence="2">
    <location>
        <position position="237"/>
    </location>
</feature>
<dbReference type="OrthoDB" id="6260649at2759"/>